<dbReference type="Gene3D" id="3.30.1330.80">
    <property type="entry name" value="Hypothetical protein, similar to alpha- acetolactate decarboxylase, domain 2"/>
    <property type="match status" value="1"/>
</dbReference>
<proteinExistence type="predicted"/>
<sequence>MKEFCKGAAWSAKKVGTTYVVSVADGASLVEALADFVDQQDVRAGHLFGIGATDEVTLRFFDPQTKEYVSETFREQMEISNLSGNIAEIEGNTVLHLHVTLGRNDYTALAGHLLDARIRGAGEFFVYPLETKLVKTKDDDIGLHLFDFSK</sequence>
<dbReference type="AlphaFoldDB" id="A0A5S5DBB0"/>
<comment type="caution">
    <text evidence="2">The sequence shown here is derived from an EMBL/GenBank/DDBJ whole genome shotgun (WGS) entry which is preliminary data.</text>
</comment>
<protein>
    <recommendedName>
        <fullName evidence="1">PPC domain-containing protein</fullName>
    </recommendedName>
</protein>
<dbReference type="Proteomes" id="UP000325105">
    <property type="component" value="Unassembled WGS sequence"/>
</dbReference>
<dbReference type="PANTHER" id="PTHR34988:SF1">
    <property type="entry name" value="DNA-BINDING PROTEIN"/>
    <property type="match status" value="1"/>
</dbReference>
<dbReference type="PROSITE" id="PS51742">
    <property type="entry name" value="PPC"/>
    <property type="match status" value="1"/>
</dbReference>
<keyword evidence="3" id="KW-1185">Reference proteome</keyword>
<evidence type="ECO:0000313" key="2">
    <source>
        <dbReference type="EMBL" id="TYP92426.1"/>
    </source>
</evidence>
<dbReference type="PANTHER" id="PTHR34988">
    <property type="entry name" value="PROTEIN, PUTATIVE-RELATED"/>
    <property type="match status" value="1"/>
</dbReference>
<name>A0A5S5DBB0_9SPHI</name>
<dbReference type="RefSeq" id="WP_148909258.1">
    <property type="nucleotide sequence ID" value="NZ_VNHX01000016.1"/>
</dbReference>
<evidence type="ECO:0000259" key="1">
    <source>
        <dbReference type="PROSITE" id="PS51742"/>
    </source>
</evidence>
<dbReference type="PIRSF" id="PIRSF016702">
    <property type="entry name" value="DNA_bp_PD1"/>
    <property type="match status" value="1"/>
</dbReference>
<evidence type="ECO:0000313" key="3">
    <source>
        <dbReference type="Proteomes" id="UP000325105"/>
    </source>
</evidence>
<reference evidence="2 3" key="1">
    <citation type="submission" date="2019-07" db="EMBL/GenBank/DDBJ databases">
        <title>Genomic Encyclopedia of Archaeal and Bacterial Type Strains, Phase II (KMG-II): from individual species to whole genera.</title>
        <authorList>
            <person name="Goeker M."/>
        </authorList>
    </citation>
    <scope>NUCLEOTIDE SEQUENCE [LARGE SCALE GENOMIC DNA]</scope>
    <source>
        <strain evidence="2 3">DSM 18850</strain>
    </source>
</reference>
<dbReference type="InterPro" id="IPR005175">
    <property type="entry name" value="PPC_dom"/>
</dbReference>
<dbReference type="SUPFAM" id="SSF117856">
    <property type="entry name" value="AF0104/ALDC/Ptd012-like"/>
    <property type="match status" value="1"/>
</dbReference>
<organism evidence="2 3">
    <name type="scientific">Sphingobacterium allocomposti</name>
    <dbReference type="NCBI Taxonomy" id="415956"/>
    <lineage>
        <taxon>Bacteria</taxon>
        <taxon>Pseudomonadati</taxon>
        <taxon>Bacteroidota</taxon>
        <taxon>Sphingobacteriia</taxon>
        <taxon>Sphingobacteriales</taxon>
        <taxon>Sphingobacteriaceae</taxon>
        <taxon>Sphingobacterium</taxon>
    </lineage>
</organism>
<gene>
    <name evidence="2" type="ORF">BC792_11628</name>
</gene>
<dbReference type="OrthoDB" id="9798999at2"/>
<dbReference type="CDD" id="cd11378">
    <property type="entry name" value="DUF296"/>
    <property type="match status" value="1"/>
</dbReference>
<dbReference type="InterPro" id="IPR025707">
    <property type="entry name" value="DNA_bp_PD1"/>
</dbReference>
<dbReference type="Pfam" id="PF03479">
    <property type="entry name" value="PCC"/>
    <property type="match status" value="1"/>
</dbReference>
<dbReference type="EMBL" id="VNHX01000016">
    <property type="protein sequence ID" value="TYP92426.1"/>
    <property type="molecule type" value="Genomic_DNA"/>
</dbReference>
<feature type="domain" description="PPC" evidence="1">
    <location>
        <begin position="13"/>
        <end position="149"/>
    </location>
</feature>
<accession>A0A5S5DBB0</accession>